<feature type="compositionally biased region" description="Basic residues" evidence="1">
    <location>
        <begin position="225"/>
        <end position="234"/>
    </location>
</feature>
<organism evidence="2 3">
    <name type="scientific">Tilletiopsis washingtonensis</name>
    <dbReference type="NCBI Taxonomy" id="58919"/>
    <lineage>
        <taxon>Eukaryota</taxon>
        <taxon>Fungi</taxon>
        <taxon>Dikarya</taxon>
        <taxon>Basidiomycota</taxon>
        <taxon>Ustilaginomycotina</taxon>
        <taxon>Exobasidiomycetes</taxon>
        <taxon>Entylomatales</taxon>
        <taxon>Entylomatales incertae sedis</taxon>
        <taxon>Tilletiopsis</taxon>
    </lineage>
</organism>
<evidence type="ECO:0000313" key="2">
    <source>
        <dbReference type="EMBL" id="PWN95770.1"/>
    </source>
</evidence>
<dbReference type="GeneID" id="37266601"/>
<feature type="region of interest" description="Disordered" evidence="1">
    <location>
        <begin position="211"/>
        <end position="248"/>
    </location>
</feature>
<dbReference type="EMBL" id="KZ819302">
    <property type="protein sequence ID" value="PWN95770.1"/>
    <property type="molecule type" value="Genomic_DNA"/>
</dbReference>
<keyword evidence="3" id="KW-1185">Reference proteome</keyword>
<proteinExistence type="predicted"/>
<gene>
    <name evidence="2" type="ORF">FA09DRAFT_125079</name>
</gene>
<dbReference type="AlphaFoldDB" id="A0A316Z1V2"/>
<dbReference type="Proteomes" id="UP000245946">
    <property type="component" value="Unassembled WGS sequence"/>
</dbReference>
<name>A0A316Z1V2_9BASI</name>
<evidence type="ECO:0000313" key="3">
    <source>
        <dbReference type="Proteomes" id="UP000245946"/>
    </source>
</evidence>
<protein>
    <submittedName>
        <fullName evidence="2">Uncharacterized protein</fullName>
    </submittedName>
</protein>
<evidence type="ECO:0000256" key="1">
    <source>
        <dbReference type="SAM" id="MobiDB-lite"/>
    </source>
</evidence>
<accession>A0A316Z1V2</accession>
<reference evidence="2 3" key="1">
    <citation type="journal article" date="2018" name="Mol. Biol. Evol.">
        <title>Broad Genomic Sampling Reveals a Smut Pathogenic Ancestry of the Fungal Clade Ustilaginomycotina.</title>
        <authorList>
            <person name="Kijpornyongpan T."/>
            <person name="Mondo S.J."/>
            <person name="Barry K."/>
            <person name="Sandor L."/>
            <person name="Lee J."/>
            <person name="Lipzen A."/>
            <person name="Pangilinan J."/>
            <person name="LaButti K."/>
            <person name="Hainaut M."/>
            <person name="Henrissat B."/>
            <person name="Grigoriev I.V."/>
            <person name="Spatafora J.W."/>
            <person name="Aime M.C."/>
        </authorList>
    </citation>
    <scope>NUCLEOTIDE SEQUENCE [LARGE SCALE GENOMIC DNA]</scope>
    <source>
        <strain evidence="2 3">MCA 4186</strain>
    </source>
</reference>
<dbReference type="RefSeq" id="XP_025596049.1">
    <property type="nucleotide sequence ID" value="XM_025739055.1"/>
</dbReference>
<sequence length="248" mass="28100">MKNKKTVSHGSGMPSREVQHIRDVAMHETLASLPDTFANNFLTGRRVPPPHECDGETTETVDDWAARAFEAPPARMAERLDAFESALLRVHEMKRPSAVPATVKAFKLGWICLLRCCRSPQVARRASLAPLRCRRSRTRAKTCFFNCGTAEPRPLRRRCSTSASPRANFTRIPLGVETASTRTTRHASIRRTSRCESRSRLQTLVSTPVRAARAVDPQRTSQRTRLWRRRRPLKRQAPDAALQAERRP</sequence>